<proteinExistence type="predicted"/>
<protein>
    <submittedName>
        <fullName evidence="1">Uncharacterized protein</fullName>
    </submittedName>
</protein>
<name>A0A4Q7MRB2_9BACT</name>
<gene>
    <name evidence="1" type="ORF">EV199_3187</name>
</gene>
<comment type="caution">
    <text evidence="1">The sequence shown here is derived from an EMBL/GenBank/DDBJ whole genome shotgun (WGS) entry which is preliminary data.</text>
</comment>
<accession>A0A4Q7MRB2</accession>
<reference evidence="1 2" key="1">
    <citation type="submission" date="2019-02" db="EMBL/GenBank/DDBJ databases">
        <title>Genomic Encyclopedia of Type Strains, Phase IV (KMG-IV): sequencing the most valuable type-strain genomes for metagenomic binning, comparative biology and taxonomic classification.</title>
        <authorList>
            <person name="Goeker M."/>
        </authorList>
    </citation>
    <scope>NUCLEOTIDE SEQUENCE [LARGE SCALE GENOMIC DNA]</scope>
    <source>
        <strain evidence="1 2">DSM 18116</strain>
    </source>
</reference>
<dbReference type="EMBL" id="SGXA01000002">
    <property type="protein sequence ID" value="RZS71285.1"/>
    <property type="molecule type" value="Genomic_DNA"/>
</dbReference>
<evidence type="ECO:0000313" key="2">
    <source>
        <dbReference type="Proteomes" id="UP000293874"/>
    </source>
</evidence>
<organism evidence="1 2">
    <name type="scientific">Pseudobacter ginsenosidimutans</name>
    <dbReference type="NCBI Taxonomy" id="661488"/>
    <lineage>
        <taxon>Bacteria</taxon>
        <taxon>Pseudomonadati</taxon>
        <taxon>Bacteroidota</taxon>
        <taxon>Chitinophagia</taxon>
        <taxon>Chitinophagales</taxon>
        <taxon>Chitinophagaceae</taxon>
        <taxon>Pseudobacter</taxon>
    </lineage>
</organism>
<sequence>MQKNLHYTLADVMALTASTIVRGIFPVQLRTVFYFQPVPVHVRR</sequence>
<dbReference type="Proteomes" id="UP000293874">
    <property type="component" value="Unassembled WGS sequence"/>
</dbReference>
<evidence type="ECO:0000313" key="1">
    <source>
        <dbReference type="EMBL" id="RZS71285.1"/>
    </source>
</evidence>
<dbReference type="AlphaFoldDB" id="A0A4Q7MRB2"/>
<keyword evidence="2" id="KW-1185">Reference proteome</keyword>